<accession>A0ABR1HWP7</accession>
<gene>
    <name evidence="3" type="ORF">QQZ08_008031</name>
</gene>
<feature type="chain" id="PRO_5046498656" evidence="2">
    <location>
        <begin position="20"/>
        <end position="325"/>
    </location>
</feature>
<keyword evidence="4" id="KW-1185">Reference proteome</keyword>
<protein>
    <submittedName>
        <fullName evidence="3">Uncharacterized protein</fullName>
    </submittedName>
</protein>
<feature type="compositionally biased region" description="Basic residues" evidence="1">
    <location>
        <begin position="279"/>
        <end position="310"/>
    </location>
</feature>
<evidence type="ECO:0000313" key="3">
    <source>
        <dbReference type="EMBL" id="KAK7425466.1"/>
    </source>
</evidence>
<reference evidence="3 4" key="1">
    <citation type="journal article" date="2025" name="Microbiol. Resour. Announc.">
        <title>Draft genome sequences for Neonectria magnoliae and Neonectria punicea, canker pathogens of Liriodendron tulipifera and Acer saccharum in West Virginia.</title>
        <authorList>
            <person name="Petronek H.M."/>
            <person name="Kasson M.T."/>
            <person name="Metheny A.M."/>
            <person name="Stauder C.M."/>
            <person name="Lovett B."/>
            <person name="Lynch S.C."/>
            <person name="Garnas J.R."/>
            <person name="Kasson L.R."/>
            <person name="Stajich J.E."/>
        </authorList>
    </citation>
    <scope>NUCLEOTIDE SEQUENCE [LARGE SCALE GENOMIC DNA]</scope>
    <source>
        <strain evidence="3 4">NRRL 64651</strain>
    </source>
</reference>
<organism evidence="3 4">
    <name type="scientific">Neonectria magnoliae</name>
    <dbReference type="NCBI Taxonomy" id="2732573"/>
    <lineage>
        <taxon>Eukaryota</taxon>
        <taxon>Fungi</taxon>
        <taxon>Dikarya</taxon>
        <taxon>Ascomycota</taxon>
        <taxon>Pezizomycotina</taxon>
        <taxon>Sordariomycetes</taxon>
        <taxon>Hypocreomycetidae</taxon>
        <taxon>Hypocreales</taxon>
        <taxon>Nectriaceae</taxon>
        <taxon>Neonectria</taxon>
    </lineage>
</organism>
<feature type="region of interest" description="Disordered" evidence="1">
    <location>
        <begin position="29"/>
        <end position="76"/>
    </location>
</feature>
<feature type="region of interest" description="Disordered" evidence="1">
    <location>
        <begin position="278"/>
        <end position="325"/>
    </location>
</feature>
<name>A0ABR1HWP7_9HYPO</name>
<comment type="caution">
    <text evidence="3">The sequence shown here is derived from an EMBL/GenBank/DDBJ whole genome shotgun (WGS) entry which is preliminary data.</text>
</comment>
<evidence type="ECO:0000256" key="1">
    <source>
        <dbReference type="SAM" id="MobiDB-lite"/>
    </source>
</evidence>
<feature type="compositionally biased region" description="Basic and acidic residues" evidence="1">
    <location>
        <begin position="311"/>
        <end position="325"/>
    </location>
</feature>
<feature type="signal peptide" evidence="2">
    <location>
        <begin position="1"/>
        <end position="19"/>
    </location>
</feature>
<proteinExistence type="predicted"/>
<dbReference type="EMBL" id="JAZAVK010000081">
    <property type="protein sequence ID" value="KAK7425466.1"/>
    <property type="molecule type" value="Genomic_DNA"/>
</dbReference>
<keyword evidence="2" id="KW-0732">Signal</keyword>
<dbReference type="Proteomes" id="UP001498421">
    <property type="component" value="Unassembled WGS sequence"/>
</dbReference>
<sequence>MRLSLAFAALCAIPALSQATNVEERGLSSDYEYDGQGHHRGHPHWPHHKPHPYQHYKEHHKHPHHHKEHHHKEHDHKDHHVYHPHKEYKYHKHPHHHKHKHHQHNVLTDHLVCDRLNHFADKAEHIHNIVEHLQCGYDDRCWKKVKDALYELEIELDFFDIAIDKSNLDKCFTCTQESKIACCYRTYAEALIRLLRLVKKKSEYLEGETDKYVLTAINSLRAADSAFIYELGRRMHCQEYLKQVMLKQGAVDGSTKGSIQEAFSKFTFTPLITGEHFKGKGHHEHYHHKEHHHKEHHHGHHHHHHHHKEHHHDDHHYGHEEKYSQ</sequence>
<feature type="compositionally biased region" description="Basic residues" evidence="1">
    <location>
        <begin position="38"/>
        <end position="76"/>
    </location>
</feature>
<evidence type="ECO:0000256" key="2">
    <source>
        <dbReference type="SAM" id="SignalP"/>
    </source>
</evidence>
<evidence type="ECO:0000313" key="4">
    <source>
        <dbReference type="Proteomes" id="UP001498421"/>
    </source>
</evidence>